<keyword evidence="10" id="KW-1185">Reference proteome</keyword>
<evidence type="ECO:0000256" key="5">
    <source>
        <dbReference type="ARBA" id="ARBA00023136"/>
    </source>
</evidence>
<reference evidence="9 10" key="1">
    <citation type="submission" date="2024-11" db="EMBL/GenBank/DDBJ databases">
        <title>Chromosome-level genome assembly of the freshwater bivalve Anodonta woodiana.</title>
        <authorList>
            <person name="Chen X."/>
        </authorList>
    </citation>
    <scope>NUCLEOTIDE SEQUENCE [LARGE SCALE GENOMIC DNA]</scope>
    <source>
        <strain evidence="9">MN2024</strain>
        <tissue evidence="9">Gills</tissue>
    </source>
</reference>
<evidence type="ECO:0000313" key="10">
    <source>
        <dbReference type="Proteomes" id="UP001634394"/>
    </source>
</evidence>
<evidence type="ECO:0000256" key="2">
    <source>
        <dbReference type="ARBA" id="ARBA00022475"/>
    </source>
</evidence>
<feature type="transmembrane region" description="Helical" evidence="7">
    <location>
        <begin position="171"/>
        <end position="201"/>
    </location>
</feature>
<comment type="subcellular location">
    <subcellularLocation>
        <location evidence="1">Cell membrane</location>
        <topology evidence="1">Multi-pass membrane protein</topology>
    </subcellularLocation>
</comment>
<dbReference type="PANTHER" id="PTHR24241:SF170">
    <property type="entry name" value="G-PROTEIN COUPLED RECEPTORS FAMILY 1 PROFILE DOMAIN-CONTAINING PROTEIN"/>
    <property type="match status" value="1"/>
</dbReference>
<evidence type="ECO:0000256" key="1">
    <source>
        <dbReference type="ARBA" id="ARBA00004651"/>
    </source>
</evidence>
<keyword evidence="6" id="KW-0675">Receptor</keyword>
<feature type="transmembrane region" description="Helical" evidence="7">
    <location>
        <begin position="6"/>
        <end position="30"/>
    </location>
</feature>
<sequence>MNVGVLIETIFICLFLILTVVTNTVILCVATWTESLRNVNKVYLYSMTYADLGLGMFVMPFAVYCSIIYQSGHGSVNPYLCHIQAYSTMIFILASLYSMAWINVDHYLALRKPERYNLKMSRPRSLCWIIFAWIAAISFCLPPLLSLLSWLQEQEFNHSVFICTVQIKSETPYFITAGALVLFPAFVCLSVTNAYLFTPFFKKKEKMYKVVLLEVSTRPKNYHINFVISLIFVGSWMPWCLVKACELFGTNIPAALNFCTFWLAMGNAYYKFFVYVCMSSEFRRGINVFIQQATCKCNGERITLCFHPEHFSVNLIPGACLKPSQGNQTPV</sequence>
<dbReference type="PANTHER" id="PTHR24241">
    <property type="entry name" value="NEUROPEPTIDE RECEPTOR-RELATED G-PROTEIN COUPLED RECEPTOR"/>
    <property type="match status" value="1"/>
</dbReference>
<dbReference type="SUPFAM" id="SSF81321">
    <property type="entry name" value="Family A G protein-coupled receptor-like"/>
    <property type="match status" value="1"/>
</dbReference>
<dbReference type="InterPro" id="IPR000276">
    <property type="entry name" value="GPCR_Rhodpsn"/>
</dbReference>
<feature type="transmembrane region" description="Helical" evidence="7">
    <location>
        <begin position="125"/>
        <end position="151"/>
    </location>
</feature>
<keyword evidence="4 7" id="KW-1133">Transmembrane helix</keyword>
<feature type="transmembrane region" description="Helical" evidence="7">
    <location>
        <begin position="251"/>
        <end position="270"/>
    </location>
</feature>
<dbReference type="PRINTS" id="PR00237">
    <property type="entry name" value="GPCRRHODOPSN"/>
</dbReference>
<dbReference type="PROSITE" id="PS50262">
    <property type="entry name" value="G_PROTEIN_RECEP_F1_2"/>
    <property type="match status" value="1"/>
</dbReference>
<feature type="transmembrane region" description="Helical" evidence="7">
    <location>
        <begin position="222"/>
        <end position="239"/>
    </location>
</feature>
<protein>
    <recommendedName>
        <fullName evidence="8">G-protein coupled receptors family 1 profile domain-containing protein</fullName>
    </recommendedName>
</protein>
<dbReference type="Proteomes" id="UP001634394">
    <property type="component" value="Unassembled WGS sequence"/>
</dbReference>
<evidence type="ECO:0000256" key="4">
    <source>
        <dbReference type="ARBA" id="ARBA00022989"/>
    </source>
</evidence>
<dbReference type="CDD" id="cd00637">
    <property type="entry name" value="7tm_classA_rhodopsin-like"/>
    <property type="match status" value="1"/>
</dbReference>
<keyword evidence="5 7" id="KW-0472">Membrane</keyword>
<evidence type="ECO:0000259" key="8">
    <source>
        <dbReference type="PROSITE" id="PS50262"/>
    </source>
</evidence>
<feature type="transmembrane region" description="Helical" evidence="7">
    <location>
        <begin position="83"/>
        <end position="104"/>
    </location>
</feature>
<dbReference type="InterPro" id="IPR017452">
    <property type="entry name" value="GPCR_Rhodpsn_7TM"/>
</dbReference>
<feature type="domain" description="G-protein coupled receptors family 1 profile" evidence="8">
    <location>
        <begin position="22"/>
        <end position="275"/>
    </location>
</feature>
<gene>
    <name evidence="9" type="ORF">ACJMK2_040103</name>
</gene>
<dbReference type="Gene3D" id="1.20.1070.10">
    <property type="entry name" value="Rhodopsin 7-helix transmembrane proteins"/>
    <property type="match status" value="1"/>
</dbReference>
<evidence type="ECO:0000256" key="7">
    <source>
        <dbReference type="SAM" id="Phobius"/>
    </source>
</evidence>
<dbReference type="Pfam" id="PF00001">
    <property type="entry name" value="7tm_1"/>
    <property type="match status" value="1"/>
</dbReference>
<organism evidence="9 10">
    <name type="scientific">Sinanodonta woodiana</name>
    <name type="common">Chinese pond mussel</name>
    <name type="synonym">Anodonta woodiana</name>
    <dbReference type="NCBI Taxonomy" id="1069815"/>
    <lineage>
        <taxon>Eukaryota</taxon>
        <taxon>Metazoa</taxon>
        <taxon>Spiralia</taxon>
        <taxon>Lophotrochozoa</taxon>
        <taxon>Mollusca</taxon>
        <taxon>Bivalvia</taxon>
        <taxon>Autobranchia</taxon>
        <taxon>Heteroconchia</taxon>
        <taxon>Palaeoheterodonta</taxon>
        <taxon>Unionida</taxon>
        <taxon>Unionoidea</taxon>
        <taxon>Unionidae</taxon>
        <taxon>Unioninae</taxon>
        <taxon>Sinanodonta</taxon>
    </lineage>
</organism>
<keyword evidence="3 7" id="KW-0812">Transmembrane</keyword>
<name>A0ABD3WFJ5_SINWO</name>
<dbReference type="GO" id="GO:0005886">
    <property type="term" value="C:plasma membrane"/>
    <property type="evidence" value="ECO:0007669"/>
    <property type="project" value="UniProtKB-SubCell"/>
</dbReference>
<evidence type="ECO:0000256" key="6">
    <source>
        <dbReference type="ARBA" id="ARBA00023170"/>
    </source>
</evidence>
<evidence type="ECO:0000256" key="3">
    <source>
        <dbReference type="ARBA" id="ARBA00022692"/>
    </source>
</evidence>
<dbReference type="AlphaFoldDB" id="A0ABD3WFJ5"/>
<dbReference type="EMBL" id="JBJQND010000007">
    <property type="protein sequence ID" value="KAL3872156.1"/>
    <property type="molecule type" value="Genomic_DNA"/>
</dbReference>
<comment type="caution">
    <text evidence="9">The sequence shown here is derived from an EMBL/GenBank/DDBJ whole genome shotgun (WGS) entry which is preliminary data.</text>
</comment>
<accession>A0ABD3WFJ5</accession>
<evidence type="ECO:0000313" key="9">
    <source>
        <dbReference type="EMBL" id="KAL3872156.1"/>
    </source>
</evidence>
<proteinExistence type="predicted"/>
<feature type="transmembrane region" description="Helical" evidence="7">
    <location>
        <begin position="42"/>
        <end position="63"/>
    </location>
</feature>
<keyword evidence="2" id="KW-1003">Cell membrane</keyword>